<keyword evidence="4" id="KW-0175">Coiled coil</keyword>
<reference evidence="8" key="1">
    <citation type="submission" date="2025-08" db="UniProtKB">
        <authorList>
            <consortium name="RefSeq"/>
        </authorList>
    </citation>
    <scope>IDENTIFICATION</scope>
</reference>
<dbReference type="Pfam" id="PF08573">
    <property type="entry name" value="SAE2"/>
    <property type="match status" value="1"/>
</dbReference>
<evidence type="ECO:0000256" key="3">
    <source>
        <dbReference type="ARBA" id="ARBA00023242"/>
    </source>
</evidence>
<feature type="domain" description="DNA endonuclease activator Ctp1 C-terminal" evidence="6">
    <location>
        <begin position="593"/>
        <end position="628"/>
    </location>
</feature>
<keyword evidence="2" id="KW-0227">DNA damage</keyword>
<organism evidence="7 8">
    <name type="scientific">Octopus sinensis</name>
    <name type="common">East Asian common octopus</name>
    <dbReference type="NCBI Taxonomy" id="2607531"/>
    <lineage>
        <taxon>Eukaryota</taxon>
        <taxon>Metazoa</taxon>
        <taxon>Spiralia</taxon>
        <taxon>Lophotrochozoa</taxon>
        <taxon>Mollusca</taxon>
        <taxon>Cephalopoda</taxon>
        <taxon>Coleoidea</taxon>
        <taxon>Octopodiformes</taxon>
        <taxon>Octopoda</taxon>
        <taxon>Incirrata</taxon>
        <taxon>Octopodidae</taxon>
        <taxon>Octopus</taxon>
    </lineage>
</organism>
<feature type="compositionally biased region" description="Basic and acidic residues" evidence="5">
    <location>
        <begin position="649"/>
        <end position="661"/>
    </location>
</feature>
<name>A0A6P7S904_9MOLL</name>
<dbReference type="GO" id="GO:0005634">
    <property type="term" value="C:nucleus"/>
    <property type="evidence" value="ECO:0007669"/>
    <property type="project" value="UniProtKB-SubCell"/>
</dbReference>
<dbReference type="GO" id="GO:0010792">
    <property type="term" value="P:DNA double-strand break processing involved in repair via single-strand annealing"/>
    <property type="evidence" value="ECO:0007669"/>
    <property type="project" value="TreeGrafter"/>
</dbReference>
<protein>
    <submittedName>
        <fullName evidence="8">Uncharacterized protein LOC115210247 isoform X1</fullName>
    </submittedName>
</protein>
<evidence type="ECO:0000256" key="1">
    <source>
        <dbReference type="ARBA" id="ARBA00004123"/>
    </source>
</evidence>
<evidence type="ECO:0000256" key="5">
    <source>
        <dbReference type="SAM" id="MobiDB-lite"/>
    </source>
</evidence>
<dbReference type="KEGG" id="osn:115210247"/>
<feature type="region of interest" description="Disordered" evidence="5">
    <location>
        <begin position="1"/>
        <end position="33"/>
    </location>
</feature>
<dbReference type="PANTHER" id="PTHR15107:SF0">
    <property type="entry name" value="DNA ENDONUCLEASE ACTIVATOR CTP1 C-TERMINAL DOMAIN-CONTAINING PROTEIN"/>
    <property type="match status" value="1"/>
</dbReference>
<dbReference type="Proteomes" id="UP000515154">
    <property type="component" value="Linkage group LG4"/>
</dbReference>
<evidence type="ECO:0000313" key="8">
    <source>
        <dbReference type="RefSeq" id="XP_029634583.1"/>
    </source>
</evidence>
<evidence type="ECO:0000259" key="6">
    <source>
        <dbReference type="Pfam" id="PF08573"/>
    </source>
</evidence>
<dbReference type="GO" id="GO:0003684">
    <property type="term" value="F:damaged DNA binding"/>
    <property type="evidence" value="ECO:0007669"/>
    <property type="project" value="TreeGrafter"/>
</dbReference>
<keyword evidence="3" id="KW-0539">Nucleus</keyword>
<keyword evidence="7" id="KW-1185">Reference proteome</keyword>
<gene>
    <name evidence="8" type="primary">LOC115210247</name>
</gene>
<evidence type="ECO:0000313" key="7">
    <source>
        <dbReference type="Proteomes" id="UP000515154"/>
    </source>
</evidence>
<feature type="region of interest" description="Disordered" evidence="5">
    <location>
        <begin position="328"/>
        <end position="356"/>
    </location>
</feature>
<dbReference type="AlphaFoldDB" id="A0A6P7S904"/>
<evidence type="ECO:0000256" key="4">
    <source>
        <dbReference type="SAM" id="Coils"/>
    </source>
</evidence>
<evidence type="ECO:0000256" key="2">
    <source>
        <dbReference type="ARBA" id="ARBA00022763"/>
    </source>
</evidence>
<feature type="region of interest" description="Disordered" evidence="5">
    <location>
        <begin position="634"/>
        <end position="661"/>
    </location>
</feature>
<dbReference type="InterPro" id="IPR033316">
    <property type="entry name" value="RBBP8-like"/>
</dbReference>
<dbReference type="InterPro" id="IPR013882">
    <property type="entry name" value="Ctp1_C"/>
</dbReference>
<proteinExistence type="predicted"/>
<feature type="coiled-coil region" evidence="4">
    <location>
        <begin position="70"/>
        <end position="107"/>
    </location>
</feature>
<dbReference type="RefSeq" id="XP_029634583.1">
    <property type="nucleotide sequence ID" value="XM_029778723.2"/>
</dbReference>
<dbReference type="PANTHER" id="PTHR15107">
    <property type="entry name" value="RETINOBLASTOMA BINDING PROTEIN 8"/>
    <property type="match status" value="1"/>
</dbReference>
<sequence length="678" mass="76926">MSSELPVTMTSTAAKSLKMSPTKSETTQKSSGIGTKMESLLKEVYRMHKEVVRSSSKVWKDKFVKMKRIKNKISESRKSLQKEIAALEEKNKSLKEAQKSYLKLNGTCKNCEYLQLKLTTFRNSFQKIFEEKHELIQHLNNQLAATCRDQSFDSSSTKQGLEDEKRNCLKLKSLQRKVVSSQEEGNKFLQAVDSNCSNQEYGKNFVLDSDVQTVGKVSLSPEETLCSESFLFSDCSYGSGCDATDNKNTDLDGQMLYTCAYSNSVKNTENINNLCQTNLEEDGLELSPKQEVTRPVSLAFTSNKKLVSSKTPDMSSFLIASPIIDGPKNIEENQTEADLSTNSPKPKKRRTVRNLSPFQIVSQNALKVSTSKSQSCRLMKESKRKQKIYVKENCLPNPFSPVDPDKTVPPENWNTTTVMQPSEMNDVLTEGSSEHAGVKNRSRNNGIRVVKELVTDSLHNGSLAPSMCMTEFLLENDEPTNNKPEIASKKFGPTKTRHIEEPLIIVPSDSYKFEDGKPEEVLIRDKNHVSEESNTQDNDCSITDSFDRCPWKKKDYPYAYDTVVRKKHDRRLLNGYTCQECVEYYKTKGLSAEEISKQIGDCSKHRAKYKPPNTPEHFWSVGFPDTEECEKRGYFTTESKPSKGKNHKKETDVKEKNDEYRMTQLLNYLDSSGSEEDD</sequence>
<accession>A0A6P7S904</accession>
<comment type="subcellular location">
    <subcellularLocation>
        <location evidence="1">Nucleus</location>
    </subcellularLocation>
</comment>